<dbReference type="PROSITE" id="PS00723">
    <property type="entry name" value="POLYPRENYL_SYNTHASE_1"/>
    <property type="match status" value="1"/>
</dbReference>
<dbReference type="CDD" id="cd00685">
    <property type="entry name" value="Trans_IPPS_HT"/>
    <property type="match status" value="1"/>
</dbReference>
<dbReference type="InterPro" id="IPR008949">
    <property type="entry name" value="Isoprenoid_synthase_dom_sf"/>
</dbReference>
<comment type="cofactor">
    <cofactor evidence="1">
        <name>Mg(2+)</name>
        <dbReference type="ChEBI" id="CHEBI:18420"/>
    </cofactor>
</comment>
<dbReference type="InterPro" id="IPR033749">
    <property type="entry name" value="Polyprenyl_synt_CS"/>
</dbReference>
<keyword evidence="3 8" id="KW-0808">Transferase</keyword>
<dbReference type="SUPFAM" id="SSF48576">
    <property type="entry name" value="Terpenoid synthases"/>
    <property type="match status" value="1"/>
</dbReference>
<dbReference type="EMBL" id="JAZHOF010000001">
    <property type="protein sequence ID" value="MEJ8569864.1"/>
    <property type="molecule type" value="Genomic_DNA"/>
</dbReference>
<dbReference type="SFLD" id="SFLDS00005">
    <property type="entry name" value="Isoprenoid_Synthase_Type_I"/>
    <property type="match status" value="1"/>
</dbReference>
<proteinExistence type="inferred from homology"/>
<evidence type="ECO:0000256" key="5">
    <source>
        <dbReference type="ARBA" id="ARBA00022842"/>
    </source>
</evidence>
<dbReference type="GO" id="GO:0016114">
    <property type="term" value="P:terpenoid biosynthetic process"/>
    <property type="evidence" value="ECO:0007669"/>
    <property type="project" value="UniProtKB-ARBA"/>
</dbReference>
<evidence type="ECO:0000256" key="2">
    <source>
        <dbReference type="ARBA" id="ARBA00006706"/>
    </source>
</evidence>
<evidence type="ECO:0000256" key="6">
    <source>
        <dbReference type="ARBA" id="ARBA00023229"/>
    </source>
</evidence>
<organism evidence="9 10">
    <name type="scientific">Microbaculum marinum</name>
    <dbReference type="NCBI Taxonomy" id="1764581"/>
    <lineage>
        <taxon>Bacteria</taxon>
        <taxon>Pseudomonadati</taxon>
        <taxon>Pseudomonadota</taxon>
        <taxon>Alphaproteobacteria</taxon>
        <taxon>Hyphomicrobiales</taxon>
        <taxon>Tepidamorphaceae</taxon>
        <taxon>Microbaculum</taxon>
    </lineage>
</organism>
<keyword evidence="10" id="KW-1185">Reference proteome</keyword>
<dbReference type="Pfam" id="PF00348">
    <property type="entry name" value="polyprenyl_synt"/>
    <property type="match status" value="1"/>
</dbReference>
<protein>
    <recommendedName>
        <fullName evidence="7">Probable farnesyl diphosphate synthase</fullName>
    </recommendedName>
</protein>
<dbReference type="NCBIfam" id="NF045485">
    <property type="entry name" value="FPPsyn"/>
    <property type="match status" value="1"/>
</dbReference>
<dbReference type="Proteomes" id="UP001378188">
    <property type="component" value="Unassembled WGS sequence"/>
</dbReference>
<evidence type="ECO:0000256" key="7">
    <source>
        <dbReference type="ARBA" id="ARBA00069024"/>
    </source>
</evidence>
<evidence type="ECO:0000256" key="8">
    <source>
        <dbReference type="RuleBase" id="RU004466"/>
    </source>
</evidence>
<gene>
    <name evidence="9" type="ORF">V3328_00150</name>
</gene>
<dbReference type="AlphaFoldDB" id="A0AAW9R9Q0"/>
<keyword evidence="6" id="KW-0414">Isoprene biosynthesis</keyword>
<evidence type="ECO:0000256" key="4">
    <source>
        <dbReference type="ARBA" id="ARBA00022723"/>
    </source>
</evidence>
<dbReference type="SFLD" id="SFLDG01017">
    <property type="entry name" value="Polyprenyl_Transferase_Like"/>
    <property type="match status" value="1"/>
</dbReference>
<sequence>MQEFELQLAETAGRIEPALAALLGRSGSGECEAGRLQEAMCHAVLGGGKRLRPFVVIAAADLFGVPEEAAMRTACALELLHCYSLVHDDLPAMDDDDLRRGQPTVHRAFDEATAILAGDSLLTLAFEIVADPRTHGDGEVRAGLALELARAGGRTGMAGGQMRDLAAEGRFTASGRPLRLSEQDVTALQDMKTGALFQFAAVAGPILARAGSEDRDRMARYGAALGRAFQIADDLLDEEADASELGKAAGKDRAAGKATLPAVIGIEAARDRLAGAVAEAHAALEVYGERAALLGAAARFAAARRK</sequence>
<dbReference type="InterPro" id="IPR000092">
    <property type="entry name" value="Polyprenyl_synt"/>
</dbReference>
<dbReference type="InterPro" id="IPR053378">
    <property type="entry name" value="Prenyl_diphosphate_synthase"/>
</dbReference>
<dbReference type="FunFam" id="1.10.600.10:FF:000001">
    <property type="entry name" value="Geranylgeranyl diphosphate synthase"/>
    <property type="match status" value="1"/>
</dbReference>
<evidence type="ECO:0000256" key="3">
    <source>
        <dbReference type="ARBA" id="ARBA00022679"/>
    </source>
</evidence>
<dbReference type="PROSITE" id="PS00444">
    <property type="entry name" value="POLYPRENYL_SYNTHASE_2"/>
    <property type="match status" value="1"/>
</dbReference>
<comment type="similarity">
    <text evidence="2 8">Belongs to the FPP/GGPP synthase family.</text>
</comment>
<evidence type="ECO:0000256" key="1">
    <source>
        <dbReference type="ARBA" id="ARBA00001946"/>
    </source>
</evidence>
<evidence type="ECO:0000313" key="9">
    <source>
        <dbReference type="EMBL" id="MEJ8569864.1"/>
    </source>
</evidence>
<dbReference type="GO" id="GO:0046872">
    <property type="term" value="F:metal ion binding"/>
    <property type="evidence" value="ECO:0007669"/>
    <property type="project" value="UniProtKB-KW"/>
</dbReference>
<comment type="caution">
    <text evidence="9">The sequence shown here is derived from an EMBL/GenBank/DDBJ whole genome shotgun (WGS) entry which is preliminary data.</text>
</comment>
<name>A0AAW9R9Q0_9HYPH</name>
<reference evidence="9 10" key="1">
    <citation type="submission" date="2024-02" db="EMBL/GenBank/DDBJ databases">
        <title>Genome analysis and characterization of Microbaculum marinisediminis sp. nov., isolated from marine sediment.</title>
        <authorList>
            <person name="Du Z.-J."/>
            <person name="Ye Y.-Q."/>
            <person name="Zhang Z.-R."/>
            <person name="Yuan S.-M."/>
            <person name="Zhang X.-Y."/>
        </authorList>
    </citation>
    <scope>NUCLEOTIDE SEQUENCE [LARGE SCALE GENOMIC DNA]</scope>
    <source>
        <strain evidence="9 10">SDUM1044001</strain>
    </source>
</reference>
<dbReference type="GO" id="GO:0005737">
    <property type="term" value="C:cytoplasm"/>
    <property type="evidence" value="ECO:0007669"/>
    <property type="project" value="UniProtKB-ARBA"/>
</dbReference>
<evidence type="ECO:0000313" key="10">
    <source>
        <dbReference type="Proteomes" id="UP001378188"/>
    </source>
</evidence>
<dbReference type="Gene3D" id="1.10.600.10">
    <property type="entry name" value="Farnesyl Diphosphate Synthase"/>
    <property type="match status" value="1"/>
</dbReference>
<dbReference type="PANTHER" id="PTHR43281">
    <property type="entry name" value="FARNESYL DIPHOSPHATE SYNTHASE"/>
    <property type="match status" value="1"/>
</dbReference>
<keyword evidence="5" id="KW-0460">Magnesium</keyword>
<accession>A0AAW9R9Q0</accession>
<dbReference type="GO" id="GO:0004659">
    <property type="term" value="F:prenyltransferase activity"/>
    <property type="evidence" value="ECO:0007669"/>
    <property type="project" value="InterPro"/>
</dbReference>
<dbReference type="RefSeq" id="WP_340327608.1">
    <property type="nucleotide sequence ID" value="NZ_JAZHOF010000001.1"/>
</dbReference>
<keyword evidence="4" id="KW-0479">Metal-binding</keyword>
<dbReference type="PANTHER" id="PTHR43281:SF1">
    <property type="entry name" value="FARNESYL DIPHOSPHATE SYNTHASE"/>
    <property type="match status" value="1"/>
</dbReference>